<sequence length="555" mass="62151">MPVLRNEIPTGKFTYLAVLRHYRDLKEGGARGLVFRPDFGWHAVEYIEKFFVHIKGPLAGKPILLDPWQKFWTAVLYGWRREGTLLRRFTRAYEEVARKNGKSTWKGPQGAYLFSMAGQGGAEVYAVATTRAQAMTVFKPAFDNIKRWCRRSPGAKRSFKVFEGLNQEKVQCGDSNVFAPLPANAEHLDGLNPYAILYDELHAAATREVWDVMESALGAREDPLLSAITTAGFILNGICVEIRTYLVGVLEGRRLDDSMFGYIYTLDAGDDYYDERNWPKANPGLGRSKMWDYMRTQARKAKALPGARANFLTKDLNIWCNNAEGWFDIQVWDKGGKPFNRDMLKGRRCFGGLDLASVRDLTAFVLVFPPLEGETTVHILAWFWVPESKLEHEEEDEAAYKQWAEEGWLTVTPGNVTDYDAVHDVVVQAGKDYDIEQLGFDDWNAQQLVNDLLAEDLPMVNIPQNTGGMGPGSKELERLVYGGLLAHGGNPVLRYCAGNVSLLFDTNGNYRPNKKASKENGRIDGIVAAVMALGRMAAPDDSGDEDGFFSSPTTK</sequence>
<feature type="domain" description="Terminase large subunit-like ATPase" evidence="1">
    <location>
        <begin position="67"/>
        <end position="246"/>
    </location>
</feature>
<protein>
    <submittedName>
        <fullName evidence="3">Terminase</fullName>
    </submittedName>
</protein>
<feature type="domain" description="Terminase large subunit-like endonuclease" evidence="2">
    <location>
        <begin position="256"/>
        <end position="538"/>
    </location>
</feature>
<dbReference type="InterPro" id="IPR046462">
    <property type="entry name" value="TerL_nuclease"/>
</dbReference>
<dbReference type="PANTHER" id="PTHR41287">
    <property type="match status" value="1"/>
</dbReference>
<dbReference type="EMBL" id="CP006704">
    <property type="protein sequence ID" value="AIJ45556.1"/>
    <property type="molecule type" value="Genomic_DNA"/>
</dbReference>
<proteinExistence type="predicted"/>
<dbReference type="Gene3D" id="3.30.420.240">
    <property type="match status" value="1"/>
</dbReference>
<evidence type="ECO:0000259" key="2">
    <source>
        <dbReference type="Pfam" id="PF20441"/>
    </source>
</evidence>
<evidence type="ECO:0000313" key="3">
    <source>
        <dbReference type="EMBL" id="AIJ45556.1"/>
    </source>
</evidence>
<reference evidence="3 4" key="1">
    <citation type="journal article" date="2014" name="Genome Announc.">
        <title>Complete Genome Sequence of Polychlorinated Biphenyl Degrader Comamonas testosteroni TK102 (NBRC 109938).</title>
        <authorList>
            <person name="Fukuda K."/>
            <person name="Hosoyama A."/>
            <person name="Tsuchikane K."/>
            <person name="Ohji S."/>
            <person name="Yamazoe A."/>
            <person name="Fujita N."/>
            <person name="Shintani M."/>
            <person name="Kimbara K."/>
        </authorList>
    </citation>
    <scope>NUCLEOTIDE SEQUENCE [LARGE SCALE GENOMIC DNA]</scope>
    <source>
        <strain evidence="3">TK102</strain>
    </source>
</reference>
<dbReference type="InterPro" id="IPR005021">
    <property type="entry name" value="Terminase_largesu-like"/>
</dbReference>
<gene>
    <name evidence="3" type="ORF">O987_07060</name>
</gene>
<dbReference type="InterPro" id="IPR027417">
    <property type="entry name" value="P-loop_NTPase"/>
</dbReference>
<dbReference type="AlphaFoldDB" id="A0A076PLL1"/>
<dbReference type="Proteomes" id="UP000028782">
    <property type="component" value="Chromosome"/>
</dbReference>
<dbReference type="Pfam" id="PF20441">
    <property type="entry name" value="TerL_nuclease"/>
    <property type="match status" value="1"/>
</dbReference>
<evidence type="ECO:0000313" key="4">
    <source>
        <dbReference type="Proteomes" id="UP000028782"/>
    </source>
</evidence>
<organism evidence="3 4">
    <name type="scientific">Comamonas testosteroni TK102</name>
    <dbReference type="NCBI Taxonomy" id="1392005"/>
    <lineage>
        <taxon>Bacteria</taxon>
        <taxon>Pseudomonadati</taxon>
        <taxon>Pseudomonadota</taxon>
        <taxon>Betaproteobacteria</taxon>
        <taxon>Burkholderiales</taxon>
        <taxon>Comamonadaceae</taxon>
        <taxon>Comamonas</taxon>
    </lineage>
</organism>
<dbReference type="GO" id="GO:0004519">
    <property type="term" value="F:endonuclease activity"/>
    <property type="evidence" value="ECO:0007669"/>
    <property type="project" value="InterPro"/>
</dbReference>
<accession>A0A076PLL1</accession>
<dbReference type="InterPro" id="IPR046461">
    <property type="entry name" value="TerL_ATPase"/>
</dbReference>
<dbReference type="KEGG" id="ctes:O987_07060"/>
<name>A0A076PLL1_COMTE</name>
<dbReference type="PANTHER" id="PTHR41287:SF1">
    <property type="entry name" value="PROTEIN YMFN"/>
    <property type="match status" value="1"/>
</dbReference>
<dbReference type="HOGENOM" id="CLU_026632_6_2_4"/>
<dbReference type="Gene3D" id="3.40.50.300">
    <property type="entry name" value="P-loop containing nucleotide triphosphate hydrolases"/>
    <property type="match status" value="1"/>
</dbReference>
<evidence type="ECO:0000259" key="1">
    <source>
        <dbReference type="Pfam" id="PF03354"/>
    </source>
</evidence>
<dbReference type="Pfam" id="PF03354">
    <property type="entry name" value="TerL_ATPase"/>
    <property type="match status" value="1"/>
</dbReference>